<name>K4LFU2_THEPS</name>
<dbReference type="SUPFAM" id="SSF52540">
    <property type="entry name" value="P-loop containing nucleoside triphosphate hydrolases"/>
    <property type="match status" value="1"/>
</dbReference>
<accession>K4LFU2</accession>
<dbReference type="InterPro" id="IPR027417">
    <property type="entry name" value="P-loop_NTPase"/>
</dbReference>
<proteinExistence type="inferred from homology"/>
<evidence type="ECO:0000259" key="2">
    <source>
        <dbReference type="Pfam" id="PF00437"/>
    </source>
</evidence>
<dbReference type="Pfam" id="PF00437">
    <property type="entry name" value="T2SSE"/>
    <property type="match status" value="1"/>
</dbReference>
<comment type="similarity">
    <text evidence="1">Belongs to the GSP E family.</text>
</comment>
<reference evidence="3 4" key="1">
    <citation type="journal article" date="2012" name="BMC Genomics">
        <title>Genome-guided analysis of physiological and morphological traits of the fermentative acetate oxidizer Thermacetogenium phaeum.</title>
        <authorList>
            <person name="Oehler D."/>
            <person name="Poehlein A."/>
            <person name="Leimbach A."/>
            <person name="Muller N."/>
            <person name="Daniel R."/>
            <person name="Gottschalk G."/>
            <person name="Schink B."/>
        </authorList>
    </citation>
    <scope>NUCLEOTIDE SEQUENCE [LARGE SCALE GENOMIC DNA]</scope>
    <source>
        <strain evidence="4">ATCC BAA-254 / DSM 26808 / PB</strain>
    </source>
</reference>
<dbReference type="STRING" id="1089553.Tph_c16660"/>
<sequence length="343" mass="36466">MERLEAKEILLTAVGKGATDLYLAAGAPPVLRVDSRLVKMDAPLLSAGDTERFARFLLSDEQWERFAGAGEIVAASSIPGVGRFRAAVYRQQGVCALSLRPIPDAVPSIEELGLPEAVKNLALCSQGLILVTGPTRSGKTTTLAAMVDLINRGRSCLVITLENPIEYLHRHQMSIVSQREVGEDTPSFYCGLRSALAQGADVIIAGELPDGEAVRAAISAAERGHLIIAGFPALDATQTVERLIGNFPPDCRQQMMVRLAAVLQGVVSQRLFPRASGTGLVPAVEVLIATPAVRSLIRDGALRQLPSTIEAGGRYGMQTLAASLKRLCEEGIVPCSEALPQGR</sequence>
<dbReference type="NCBIfam" id="TIGR01420">
    <property type="entry name" value="pilT_fam"/>
    <property type="match status" value="1"/>
</dbReference>
<dbReference type="GO" id="GO:0016887">
    <property type="term" value="F:ATP hydrolysis activity"/>
    <property type="evidence" value="ECO:0007669"/>
    <property type="project" value="InterPro"/>
</dbReference>
<evidence type="ECO:0000256" key="1">
    <source>
        <dbReference type="ARBA" id="ARBA00006611"/>
    </source>
</evidence>
<dbReference type="Proteomes" id="UP000000467">
    <property type="component" value="Chromosome"/>
</dbReference>
<dbReference type="InterPro" id="IPR006321">
    <property type="entry name" value="PilT/PilU"/>
</dbReference>
<organism evidence="3 4">
    <name type="scientific">Thermacetogenium phaeum (strain ATCC BAA-254 / DSM 26808 / PB)</name>
    <dbReference type="NCBI Taxonomy" id="1089553"/>
    <lineage>
        <taxon>Bacteria</taxon>
        <taxon>Bacillati</taxon>
        <taxon>Bacillota</taxon>
        <taxon>Clostridia</taxon>
        <taxon>Thermoanaerobacterales</taxon>
        <taxon>Thermoanaerobacteraceae</taxon>
        <taxon>Thermacetogenium</taxon>
    </lineage>
</organism>
<dbReference type="EMBL" id="CP003732">
    <property type="protein sequence ID" value="AFV11871.1"/>
    <property type="molecule type" value="Genomic_DNA"/>
</dbReference>
<dbReference type="Gene3D" id="3.30.450.90">
    <property type="match status" value="1"/>
</dbReference>
<evidence type="ECO:0000313" key="3">
    <source>
        <dbReference type="EMBL" id="AFV11871.1"/>
    </source>
</evidence>
<dbReference type="InterPro" id="IPR001482">
    <property type="entry name" value="T2SS/T4SS_dom"/>
</dbReference>
<dbReference type="InterPro" id="IPR050921">
    <property type="entry name" value="T4SS_GSP_E_ATPase"/>
</dbReference>
<gene>
    <name evidence="3" type="primary">pilT2</name>
    <name evidence="3" type="ordered locus">Tph_c16660</name>
</gene>
<protein>
    <submittedName>
        <fullName evidence="3">Twitching mobility protein PilT</fullName>
    </submittedName>
</protein>
<dbReference type="eggNOG" id="COG2805">
    <property type="taxonomic scope" value="Bacteria"/>
</dbReference>
<dbReference type="KEGG" id="tpz:Tph_c16660"/>
<evidence type="ECO:0000313" key="4">
    <source>
        <dbReference type="Proteomes" id="UP000000467"/>
    </source>
</evidence>
<dbReference type="CDD" id="cd01131">
    <property type="entry name" value="PilT"/>
    <property type="match status" value="1"/>
</dbReference>
<dbReference type="AlphaFoldDB" id="K4LFU2"/>
<dbReference type="PANTHER" id="PTHR30486">
    <property type="entry name" value="TWITCHING MOTILITY PROTEIN PILT"/>
    <property type="match status" value="1"/>
</dbReference>
<dbReference type="Gene3D" id="3.40.50.300">
    <property type="entry name" value="P-loop containing nucleotide triphosphate hydrolases"/>
    <property type="match status" value="1"/>
</dbReference>
<keyword evidence="4" id="KW-1185">Reference proteome</keyword>
<feature type="domain" description="Bacterial type II secretion system protein E" evidence="2">
    <location>
        <begin position="117"/>
        <end position="274"/>
    </location>
</feature>
<dbReference type="RefSeq" id="WP_015050751.1">
    <property type="nucleotide sequence ID" value="NC_018870.1"/>
</dbReference>
<dbReference type="GO" id="GO:0005524">
    <property type="term" value="F:ATP binding"/>
    <property type="evidence" value="ECO:0007669"/>
    <property type="project" value="InterPro"/>
</dbReference>
<dbReference type="HOGENOM" id="CLU_013446_4_0_9"/>